<accession>A0A8J2PIK7</accession>
<proteinExistence type="predicted"/>
<dbReference type="OrthoDB" id="6625298at2759"/>
<sequence length="133" mass="16025">MGDSQNQDRLKTLIQNAHDNYFSQHPDDTRWPGPEHPAKRFYRLRKTQGFQNVDRCYKESSNPQRAYKRNKEKHNAKYQRDMAQWLYYNQRKKAVDCVIREKNNKGCTIPLADLYQEFTSRWETPNNKCRPAL</sequence>
<protein>
    <submittedName>
        <fullName evidence="1">Uncharacterized protein</fullName>
    </submittedName>
</protein>
<organism evidence="1 2">
    <name type="scientific">Allacma fusca</name>
    <dbReference type="NCBI Taxonomy" id="39272"/>
    <lineage>
        <taxon>Eukaryota</taxon>
        <taxon>Metazoa</taxon>
        <taxon>Ecdysozoa</taxon>
        <taxon>Arthropoda</taxon>
        <taxon>Hexapoda</taxon>
        <taxon>Collembola</taxon>
        <taxon>Symphypleona</taxon>
        <taxon>Sminthuridae</taxon>
        <taxon>Allacma</taxon>
    </lineage>
</organism>
<dbReference type="Proteomes" id="UP000708208">
    <property type="component" value="Unassembled WGS sequence"/>
</dbReference>
<comment type="caution">
    <text evidence="1">The sequence shown here is derived from an EMBL/GenBank/DDBJ whole genome shotgun (WGS) entry which is preliminary data.</text>
</comment>
<feature type="non-terminal residue" evidence="1">
    <location>
        <position position="133"/>
    </location>
</feature>
<evidence type="ECO:0000313" key="2">
    <source>
        <dbReference type="Proteomes" id="UP000708208"/>
    </source>
</evidence>
<gene>
    <name evidence="1" type="ORF">AFUS01_LOCUS41445</name>
</gene>
<dbReference type="AlphaFoldDB" id="A0A8J2PIK7"/>
<name>A0A8J2PIK7_9HEXA</name>
<evidence type="ECO:0000313" key="1">
    <source>
        <dbReference type="EMBL" id="CAG7831718.1"/>
    </source>
</evidence>
<dbReference type="EMBL" id="CAJVCH010561721">
    <property type="protein sequence ID" value="CAG7831718.1"/>
    <property type="molecule type" value="Genomic_DNA"/>
</dbReference>
<reference evidence="1" key="1">
    <citation type="submission" date="2021-06" db="EMBL/GenBank/DDBJ databases">
        <authorList>
            <person name="Hodson N. C."/>
            <person name="Mongue J. A."/>
            <person name="Jaron S. K."/>
        </authorList>
    </citation>
    <scope>NUCLEOTIDE SEQUENCE</scope>
</reference>
<keyword evidence="2" id="KW-1185">Reference proteome</keyword>